<protein>
    <submittedName>
        <fullName evidence="2">ERVV2 protein</fullName>
    </submittedName>
</protein>
<dbReference type="Pfam" id="PF00429">
    <property type="entry name" value="TLV_coat"/>
    <property type="match status" value="1"/>
</dbReference>
<dbReference type="InterPro" id="IPR018154">
    <property type="entry name" value="TLV/ENV_coat_polyprotein"/>
</dbReference>
<feature type="non-terminal residue" evidence="2">
    <location>
        <position position="93"/>
    </location>
</feature>
<dbReference type="AlphaFoldDB" id="A0A7K4VRP7"/>
<evidence type="ECO:0000313" key="3">
    <source>
        <dbReference type="Proteomes" id="UP000580681"/>
    </source>
</evidence>
<dbReference type="Proteomes" id="UP000580681">
    <property type="component" value="Unassembled WGS sequence"/>
</dbReference>
<dbReference type="SUPFAM" id="SSF58069">
    <property type="entry name" value="Virus ectodomain"/>
    <property type="match status" value="1"/>
</dbReference>
<reference evidence="2 3" key="1">
    <citation type="submission" date="2019-09" db="EMBL/GenBank/DDBJ databases">
        <title>Bird 10,000 Genomes (B10K) Project - Family phase.</title>
        <authorList>
            <person name="Zhang G."/>
        </authorList>
    </citation>
    <scope>NUCLEOTIDE SEQUENCE [LARGE SCALE GENOMIC DNA]</scope>
    <source>
        <strain evidence="2">B10K-DU-015-11</strain>
        <tissue evidence="2">Mixed tissue sample</tissue>
    </source>
</reference>
<evidence type="ECO:0000313" key="2">
    <source>
        <dbReference type="EMBL" id="NWR25164.1"/>
    </source>
</evidence>
<dbReference type="EMBL" id="VYZJ01002698">
    <property type="protein sequence ID" value="NWR25164.1"/>
    <property type="molecule type" value="Genomic_DNA"/>
</dbReference>
<accession>A0A7K4VRP7</accession>
<dbReference type="Gene3D" id="1.10.287.210">
    <property type="match status" value="1"/>
</dbReference>
<keyword evidence="1" id="KW-1015">Disulfide bond</keyword>
<dbReference type="PANTHER" id="PTHR10424">
    <property type="entry name" value="VIRAL ENVELOPE PROTEIN"/>
    <property type="match status" value="1"/>
</dbReference>
<dbReference type="PANTHER" id="PTHR10424:SF73">
    <property type="entry name" value="ENDOGENOUS RETROVIRUS GROUP FC1 ENV POLYPROTEIN-RELATED"/>
    <property type="match status" value="1"/>
</dbReference>
<proteinExistence type="predicted"/>
<organism evidence="2 3">
    <name type="scientific">Emberiza fucata</name>
    <dbReference type="NCBI Taxonomy" id="337179"/>
    <lineage>
        <taxon>Eukaryota</taxon>
        <taxon>Metazoa</taxon>
        <taxon>Chordata</taxon>
        <taxon>Craniata</taxon>
        <taxon>Vertebrata</taxon>
        <taxon>Euteleostomi</taxon>
        <taxon>Archelosauria</taxon>
        <taxon>Archosauria</taxon>
        <taxon>Dinosauria</taxon>
        <taxon>Saurischia</taxon>
        <taxon>Theropoda</taxon>
        <taxon>Coelurosauria</taxon>
        <taxon>Aves</taxon>
        <taxon>Neognathae</taxon>
        <taxon>Neoaves</taxon>
        <taxon>Telluraves</taxon>
        <taxon>Australaves</taxon>
        <taxon>Passeriformes</taxon>
        <taxon>Passeroidea</taxon>
        <taxon>Fringillidae</taxon>
        <taxon>Emberizinae</taxon>
        <taxon>Emberizini</taxon>
        <taxon>Emberiza</taxon>
    </lineage>
</organism>
<gene>
    <name evidence="2" type="primary">Ervv2_0</name>
    <name evidence="2" type="ORF">EMBFUC_R14980</name>
</gene>
<name>A0A7K4VRP7_9EMBE</name>
<evidence type="ECO:0000256" key="1">
    <source>
        <dbReference type="ARBA" id="ARBA00023157"/>
    </source>
</evidence>
<comment type="caution">
    <text evidence="2">The sequence shown here is derived from an EMBL/GenBank/DDBJ whole genome shotgun (WGS) entry which is preliminary data.</text>
</comment>
<keyword evidence="3" id="KW-1185">Reference proteome</keyword>
<sequence length="93" mass="10218">FHSIVRALLQSYGVVELERAIVNISAIIDRIEQHTADAIPPLQEEVDGLSCVVMQNRTALNFILAAQGGECAMVNTICCSYVDQSGRIRKDLD</sequence>
<feature type="non-terminal residue" evidence="2">
    <location>
        <position position="1"/>
    </location>
</feature>